<feature type="chain" id="PRO_5043735771" evidence="1">
    <location>
        <begin position="20"/>
        <end position="132"/>
    </location>
</feature>
<evidence type="ECO:0000313" key="3">
    <source>
        <dbReference type="Proteomes" id="UP001369815"/>
    </source>
</evidence>
<keyword evidence="1" id="KW-0732">Signal</keyword>
<organism evidence="2 3">
    <name type="scientific">Daldinia eschscholtzii</name>
    <dbReference type="NCBI Taxonomy" id="292717"/>
    <lineage>
        <taxon>Eukaryota</taxon>
        <taxon>Fungi</taxon>
        <taxon>Dikarya</taxon>
        <taxon>Ascomycota</taxon>
        <taxon>Pezizomycotina</taxon>
        <taxon>Sordariomycetes</taxon>
        <taxon>Xylariomycetidae</taxon>
        <taxon>Xylariales</taxon>
        <taxon>Hypoxylaceae</taxon>
        <taxon>Daldinia</taxon>
    </lineage>
</organism>
<reference evidence="2 3" key="1">
    <citation type="journal article" date="2024" name="Front Chem Biol">
        <title>Unveiling the potential of Daldinia eschscholtzii MFLUCC 19-0629 through bioactivity and bioinformatics studies for enhanced sustainable agriculture production.</title>
        <authorList>
            <person name="Brooks S."/>
            <person name="Weaver J.A."/>
            <person name="Klomchit A."/>
            <person name="Alharthi S.A."/>
            <person name="Onlamun T."/>
            <person name="Nurani R."/>
            <person name="Vong T.K."/>
            <person name="Alberti F."/>
            <person name="Greco C."/>
        </authorList>
    </citation>
    <scope>NUCLEOTIDE SEQUENCE [LARGE SCALE GENOMIC DNA]</scope>
    <source>
        <strain evidence="2">MFLUCC 19-0629</strain>
    </source>
</reference>
<comment type="caution">
    <text evidence="2">The sequence shown here is derived from an EMBL/GenBank/DDBJ whole genome shotgun (WGS) entry which is preliminary data.</text>
</comment>
<gene>
    <name evidence="2" type="ORF">Daesc_008364</name>
</gene>
<dbReference type="Proteomes" id="UP001369815">
    <property type="component" value="Unassembled WGS sequence"/>
</dbReference>
<dbReference type="AlphaFoldDB" id="A0AAX6MCX6"/>
<evidence type="ECO:0000256" key="1">
    <source>
        <dbReference type="SAM" id="SignalP"/>
    </source>
</evidence>
<proteinExistence type="predicted"/>
<name>A0AAX6MCX6_9PEZI</name>
<accession>A0AAX6MCX6</accession>
<sequence>MQLSSIITGLVAAATCVSALPAPQLAKREIGGVLICNGANATGTCHYEVYSMHDCHELPDGLINNAKTFAPDGDAFYCWPKVGRCDQICTSPTGCTFGAVSFYNPVKWDLSTIRWDTLITSFECALNETTTA</sequence>
<protein>
    <submittedName>
        <fullName evidence="2">Uncharacterized protein</fullName>
    </submittedName>
</protein>
<keyword evidence="3" id="KW-1185">Reference proteome</keyword>
<feature type="signal peptide" evidence="1">
    <location>
        <begin position="1"/>
        <end position="19"/>
    </location>
</feature>
<dbReference type="EMBL" id="JBANMG010000008">
    <property type="protein sequence ID" value="KAK6950041.1"/>
    <property type="molecule type" value="Genomic_DNA"/>
</dbReference>
<evidence type="ECO:0000313" key="2">
    <source>
        <dbReference type="EMBL" id="KAK6950041.1"/>
    </source>
</evidence>